<dbReference type="InterPro" id="IPR035993">
    <property type="entry name" value="Notch-like_dom_sf"/>
</dbReference>
<dbReference type="InterPro" id="IPR011656">
    <property type="entry name" value="Notch_NODP_dom"/>
</dbReference>
<dbReference type="Proteomes" id="UP000515152">
    <property type="component" value="Chromosome 11"/>
</dbReference>
<comment type="subcellular location">
    <subcellularLocation>
        <location evidence="8">Endomembrane system</location>
        <topology evidence="8">Single-pass type I membrane protein</topology>
    </subcellularLocation>
</comment>
<evidence type="ECO:0000256" key="6">
    <source>
        <dbReference type="ARBA" id="ARBA00023157"/>
    </source>
</evidence>
<dbReference type="InterPro" id="IPR036770">
    <property type="entry name" value="Ankyrin_rpt-contain_sf"/>
</dbReference>
<dbReference type="KEGG" id="char:105891880"/>
<proteinExistence type="predicted"/>
<evidence type="ECO:0000256" key="7">
    <source>
        <dbReference type="ARBA" id="ARBA00023180"/>
    </source>
</evidence>
<dbReference type="PROSITE" id="PS50258">
    <property type="entry name" value="LNR"/>
    <property type="match status" value="1"/>
</dbReference>
<evidence type="ECO:0000256" key="4">
    <source>
        <dbReference type="ARBA" id="ARBA00023043"/>
    </source>
</evidence>
<feature type="chain" id="PRO_5028325714" evidence="12">
    <location>
        <begin position="21"/>
        <end position="802"/>
    </location>
</feature>
<evidence type="ECO:0000256" key="9">
    <source>
        <dbReference type="PROSITE-ProRule" id="PRU00023"/>
    </source>
</evidence>
<evidence type="ECO:0000256" key="3">
    <source>
        <dbReference type="ARBA" id="ARBA00022989"/>
    </source>
</evidence>
<evidence type="ECO:0000256" key="2">
    <source>
        <dbReference type="ARBA" id="ARBA00022737"/>
    </source>
</evidence>
<evidence type="ECO:0000313" key="15">
    <source>
        <dbReference type="RefSeq" id="XP_012673516.1"/>
    </source>
</evidence>
<dbReference type="SUPFAM" id="SSF90193">
    <property type="entry name" value="Notch domain"/>
    <property type="match status" value="2"/>
</dbReference>
<protein>
    <submittedName>
        <fullName evidence="15">Neurogenic locus notch homolog protein 1</fullName>
    </submittedName>
</protein>
<dbReference type="PANTHER" id="PTHR24173:SF74">
    <property type="entry name" value="ANKYRIN REPEAT DOMAIN-CONTAINING PROTEIN 16"/>
    <property type="match status" value="1"/>
</dbReference>
<dbReference type="GO" id="GO:0007219">
    <property type="term" value="P:Notch signaling pathway"/>
    <property type="evidence" value="ECO:0007669"/>
    <property type="project" value="InterPro"/>
</dbReference>
<dbReference type="PRINTS" id="PR01983">
    <property type="entry name" value="NOTCH"/>
</dbReference>
<evidence type="ECO:0000256" key="11">
    <source>
        <dbReference type="SAM" id="Phobius"/>
    </source>
</evidence>
<dbReference type="SMART" id="SM00004">
    <property type="entry name" value="NL"/>
    <property type="match status" value="2"/>
</dbReference>
<feature type="signal peptide" evidence="12">
    <location>
        <begin position="1"/>
        <end position="20"/>
    </location>
</feature>
<dbReference type="SMART" id="SM01339">
    <property type="entry name" value="NODP"/>
    <property type="match status" value="1"/>
</dbReference>
<dbReference type="Pfam" id="PF12796">
    <property type="entry name" value="Ank_2"/>
    <property type="match status" value="1"/>
</dbReference>
<reference evidence="15" key="1">
    <citation type="submission" date="2025-08" db="UniProtKB">
        <authorList>
            <consortium name="RefSeq"/>
        </authorList>
    </citation>
    <scope>IDENTIFICATION</scope>
</reference>
<keyword evidence="12" id="KW-0732">Signal</keyword>
<dbReference type="PROSITE" id="PS50088">
    <property type="entry name" value="ANK_REPEAT"/>
    <property type="match status" value="1"/>
</dbReference>
<evidence type="ECO:0000313" key="14">
    <source>
        <dbReference type="Proteomes" id="UP000515152"/>
    </source>
</evidence>
<feature type="compositionally biased region" description="Basic residues" evidence="10">
    <location>
        <begin position="344"/>
        <end position="358"/>
    </location>
</feature>
<dbReference type="CTD" id="569522"/>
<dbReference type="SUPFAM" id="SSF48403">
    <property type="entry name" value="Ankyrin repeat"/>
    <property type="match status" value="1"/>
</dbReference>
<feature type="compositionally biased region" description="Polar residues" evidence="10">
    <location>
        <begin position="427"/>
        <end position="444"/>
    </location>
</feature>
<feature type="compositionally biased region" description="Basic and acidic residues" evidence="10">
    <location>
        <begin position="322"/>
        <end position="343"/>
    </location>
</feature>
<sequence>MQLPGRVALLLSCWITLGLGSSPGDPWALCKVKSCESKFSNGVCDKDCAEPECLRDGFDCIKDKGHCNPGHVQYCKDHYDNNHCEQGCNSAPCGWDGSDCHHDPIWAKGSLILQTRIPFTLGPFQNNSLLWTLSTLLRTTVKLRDRAPFQPSSDLHRLQPQQLADLLKPTAPVSSEGSLLFLQVDNKPCVQQQESSCFPSAPGAARFLRARMAPGRPPSARLEAVIQVRGVMEELGDRSEERVEIKPDGKPGEKTDAPPRAWLWPVVGVAVSLGLASLVAMVLAVVWLRRRRGRAEERERARHGSTATGGNNNGSKAWIETANHREERGKGRREKENEKEKNSLKKKKKGKETGKRRREPLGEDAIRLRPLRKDLDIGSDTDMTQSSMEDVRYSAICDHRTPEQKNFRLPANHPQTPMQAPPRGWERNTTPSHQRAQTPTNSAPVQWCGPDGSVVLIRAVRSGLDRVVLELLRAGVPVNNTDHTGRSALHWACTVNHLSLARTLIRYGSVVDLQDNKGETALFLSSLHGCYDTARFLLLNGANQELCDCRGRRPLDVARDGMHHHVLELLLAHRVPRGPTVPVDPACEVLWDDRGYLHSPWAAAPSLPGRSASFSGAITPRGLSSPPPSDWSMVARQCPSPQNWRPSVNQSTTALVTPRILGHPSRPISTLQEVTSEAEEEEREAARQVPRAVTPHFLSPQPAPRQRSFSCTQPALQRRSSGRLAELSLHVPLPTEKAANEHLERVISPPPKEAPSQLESKANIHIPPKPQIDPEREISSKNCNQKSEKANNEIVISTQSVF</sequence>
<keyword evidence="2" id="KW-0677">Repeat</keyword>
<dbReference type="Gene3D" id="1.25.40.20">
    <property type="entry name" value="Ankyrin repeat-containing domain"/>
    <property type="match status" value="1"/>
</dbReference>
<evidence type="ECO:0000256" key="8">
    <source>
        <dbReference type="ARBA" id="ARBA00046288"/>
    </source>
</evidence>
<keyword evidence="4 9" id="KW-0040">ANK repeat</keyword>
<feature type="region of interest" description="Disordered" evidence="10">
    <location>
        <begin position="405"/>
        <end position="445"/>
    </location>
</feature>
<feature type="domain" description="LNR" evidence="13">
    <location>
        <begin position="67"/>
        <end position="100"/>
    </location>
</feature>
<evidence type="ECO:0000256" key="5">
    <source>
        <dbReference type="ARBA" id="ARBA00023136"/>
    </source>
</evidence>
<evidence type="ECO:0000259" key="13">
    <source>
        <dbReference type="PROSITE" id="PS50258"/>
    </source>
</evidence>
<dbReference type="GO" id="GO:0030154">
    <property type="term" value="P:cell differentiation"/>
    <property type="evidence" value="ECO:0007669"/>
    <property type="project" value="InterPro"/>
</dbReference>
<name>A0A6P3VJI4_CLUHA</name>
<dbReference type="Pfam" id="PF07684">
    <property type="entry name" value="NODP"/>
    <property type="match status" value="1"/>
</dbReference>
<keyword evidence="6" id="KW-1015">Disulfide bond</keyword>
<evidence type="ECO:0000256" key="10">
    <source>
        <dbReference type="SAM" id="MobiDB-lite"/>
    </source>
</evidence>
<dbReference type="GO" id="GO:0016020">
    <property type="term" value="C:membrane"/>
    <property type="evidence" value="ECO:0007669"/>
    <property type="project" value="InterPro"/>
</dbReference>
<evidence type="ECO:0000256" key="12">
    <source>
        <dbReference type="SAM" id="SignalP"/>
    </source>
</evidence>
<feature type="transmembrane region" description="Helical" evidence="11">
    <location>
        <begin position="262"/>
        <end position="288"/>
    </location>
</feature>
<evidence type="ECO:0000256" key="1">
    <source>
        <dbReference type="ARBA" id="ARBA00022692"/>
    </source>
</evidence>
<dbReference type="OrthoDB" id="430340at2759"/>
<gene>
    <name evidence="15" type="primary">notchl</name>
</gene>
<organism evidence="14 15">
    <name type="scientific">Clupea harengus</name>
    <name type="common">Atlantic herring</name>
    <dbReference type="NCBI Taxonomy" id="7950"/>
    <lineage>
        <taxon>Eukaryota</taxon>
        <taxon>Metazoa</taxon>
        <taxon>Chordata</taxon>
        <taxon>Craniata</taxon>
        <taxon>Vertebrata</taxon>
        <taxon>Euteleostomi</taxon>
        <taxon>Actinopterygii</taxon>
        <taxon>Neopterygii</taxon>
        <taxon>Teleostei</taxon>
        <taxon>Clupei</taxon>
        <taxon>Clupeiformes</taxon>
        <taxon>Clupeoidei</taxon>
        <taxon>Clupeidae</taxon>
        <taxon>Clupea</taxon>
    </lineage>
</organism>
<feature type="region of interest" description="Disordered" evidence="10">
    <location>
        <begin position="661"/>
        <end position="690"/>
    </location>
</feature>
<feature type="region of interest" description="Disordered" evidence="10">
    <location>
        <begin position="294"/>
        <end position="367"/>
    </location>
</feature>
<feature type="repeat" description="ANK" evidence="9">
    <location>
        <begin position="484"/>
        <end position="516"/>
    </location>
</feature>
<dbReference type="PANTHER" id="PTHR24173">
    <property type="entry name" value="ANKYRIN REPEAT CONTAINING"/>
    <property type="match status" value="1"/>
</dbReference>
<dbReference type="RefSeq" id="XP_012673516.1">
    <property type="nucleotide sequence ID" value="XM_012818062.3"/>
</dbReference>
<dbReference type="Gene3D" id="3.30.300.320">
    <property type="match status" value="1"/>
</dbReference>
<feature type="region of interest" description="Disordered" evidence="10">
    <location>
        <begin position="747"/>
        <end position="802"/>
    </location>
</feature>
<dbReference type="InterPro" id="IPR000800">
    <property type="entry name" value="Notch_dom"/>
</dbReference>
<keyword evidence="5 11" id="KW-0472">Membrane</keyword>
<dbReference type="GO" id="GO:0012505">
    <property type="term" value="C:endomembrane system"/>
    <property type="evidence" value="ECO:0007669"/>
    <property type="project" value="UniProtKB-SubCell"/>
</dbReference>
<dbReference type="InterPro" id="IPR002110">
    <property type="entry name" value="Ankyrin_rpt"/>
</dbReference>
<dbReference type="Gene3D" id="3.30.70.3310">
    <property type="match status" value="1"/>
</dbReference>
<keyword evidence="7" id="KW-0325">Glycoprotein</keyword>
<dbReference type="Pfam" id="PF00066">
    <property type="entry name" value="Notch"/>
    <property type="match status" value="2"/>
</dbReference>
<dbReference type="PROSITE" id="PS50297">
    <property type="entry name" value="ANK_REP_REGION"/>
    <property type="match status" value="1"/>
</dbReference>
<feature type="compositionally biased region" description="Basic and acidic residues" evidence="10">
    <location>
        <begin position="237"/>
        <end position="257"/>
    </location>
</feature>
<accession>A0A6P3VJI4</accession>
<feature type="region of interest" description="Disordered" evidence="10">
    <location>
        <begin position="237"/>
        <end position="258"/>
    </location>
</feature>
<dbReference type="SMART" id="SM00248">
    <property type="entry name" value="ANK"/>
    <property type="match status" value="4"/>
</dbReference>
<dbReference type="AlphaFoldDB" id="A0A6P3VJI4"/>
<dbReference type="GeneID" id="105891880"/>
<keyword evidence="3 11" id="KW-1133">Transmembrane helix</keyword>
<dbReference type="PRINTS" id="PR01452">
    <property type="entry name" value="LNOTCHREPEAT"/>
</dbReference>
<keyword evidence="1 11" id="KW-0812">Transmembrane</keyword>
<keyword evidence="14" id="KW-1185">Reference proteome</keyword>